<dbReference type="GO" id="GO:0006749">
    <property type="term" value="P:glutathione metabolic process"/>
    <property type="evidence" value="ECO:0007669"/>
    <property type="project" value="TreeGrafter"/>
</dbReference>
<organism evidence="2 3">
    <name type="scientific">Rhodothalassium salexigens DSM 2132</name>
    <dbReference type="NCBI Taxonomy" id="1188247"/>
    <lineage>
        <taxon>Bacteria</taxon>
        <taxon>Pseudomonadati</taxon>
        <taxon>Pseudomonadota</taxon>
        <taxon>Alphaproteobacteria</taxon>
        <taxon>Rhodothalassiales</taxon>
        <taxon>Rhodothalassiaceae</taxon>
        <taxon>Rhodothalassium</taxon>
    </lineage>
</organism>
<dbReference type="Proteomes" id="UP000295399">
    <property type="component" value="Unassembled WGS sequence"/>
</dbReference>
<sequence length="567" mass="60732">MTQHDTPSPTRNQAPVDPITVEIIQSSLRAITDEMFATMRKTAMSSIIYEVLDFGVAMFDADGQLASSGSGIPGFIGMLEPGVKSVRAKYHRPGDVGPGDIFMTNIPHHGGVSHMNDVVLILPVFAGDTLIGWLANKAHWVDLGGAFPGGISADARDLYQEGLQLPCIKVIEAGQVNQAVLDIIQANSRQPDISKGDFWAGVASMRAGERRFKALAEKYGTPAVLHAIADYIETGERMARAALKALPHGRFDATERTDDGIELRTTITITDDVFEVDLRGNPPTRADALNCTLDATMVNAQMIFMAICGPDNLANSGTFRPIRLLVDDDSMFAARYPAAVSVYYETTVTGFDLLWKALAPALPERLTAGHYASICGTFLGGPHPETGQALGIVEPQLGGWGAAATRDGVNALYTGYHGDTFNVPAEVAEQRNGLMVDRLSLSEAPGGEGRHMGGRGIRLHYRIMADGWWITTAYVRTENGPWGLDGGRPGSTNFIEVVRASGERSRHAACTALPLNAGDVVEVVTAHGGGYGDPAERPARQVAEDVKNGYVSPDRAAEVYGYRGDPA</sequence>
<dbReference type="EMBL" id="SLXO01000010">
    <property type="protein sequence ID" value="TCP32021.1"/>
    <property type="molecule type" value="Genomic_DNA"/>
</dbReference>
<evidence type="ECO:0000313" key="3">
    <source>
        <dbReference type="Proteomes" id="UP000295399"/>
    </source>
</evidence>
<dbReference type="Pfam" id="PF02538">
    <property type="entry name" value="Hydantoinase_B"/>
    <property type="match status" value="1"/>
</dbReference>
<dbReference type="OrthoDB" id="9761586at2"/>
<dbReference type="PANTHER" id="PTHR11365">
    <property type="entry name" value="5-OXOPROLINASE RELATED"/>
    <property type="match status" value="1"/>
</dbReference>
<evidence type="ECO:0000259" key="1">
    <source>
        <dbReference type="Pfam" id="PF02538"/>
    </source>
</evidence>
<dbReference type="GO" id="GO:0005829">
    <property type="term" value="C:cytosol"/>
    <property type="evidence" value="ECO:0007669"/>
    <property type="project" value="TreeGrafter"/>
</dbReference>
<feature type="domain" description="Hydantoinase B/oxoprolinase" evidence="1">
    <location>
        <begin position="17"/>
        <end position="534"/>
    </location>
</feature>
<evidence type="ECO:0000313" key="2">
    <source>
        <dbReference type="EMBL" id="TCP32021.1"/>
    </source>
</evidence>
<proteinExistence type="predicted"/>
<accession>A0A4R2PD60</accession>
<gene>
    <name evidence="2" type="ORF">EV659_110101</name>
</gene>
<keyword evidence="3" id="KW-1185">Reference proteome</keyword>
<dbReference type="RefSeq" id="WP_132709239.1">
    <property type="nucleotide sequence ID" value="NZ_JACIGF010000010.1"/>
</dbReference>
<dbReference type="AlphaFoldDB" id="A0A4R2PD60"/>
<protein>
    <submittedName>
        <fullName evidence="2">N-methylhydantoinase B</fullName>
    </submittedName>
</protein>
<reference evidence="2 3" key="1">
    <citation type="submission" date="2019-03" db="EMBL/GenBank/DDBJ databases">
        <title>Genomic Encyclopedia of Type Strains, Phase IV (KMG-IV): sequencing the most valuable type-strain genomes for metagenomic binning, comparative biology and taxonomic classification.</title>
        <authorList>
            <person name="Goeker M."/>
        </authorList>
    </citation>
    <scope>NUCLEOTIDE SEQUENCE [LARGE SCALE GENOMIC DNA]</scope>
    <source>
        <strain evidence="2 3">DSM 2132</strain>
    </source>
</reference>
<comment type="caution">
    <text evidence="2">The sequence shown here is derived from an EMBL/GenBank/DDBJ whole genome shotgun (WGS) entry which is preliminary data.</text>
</comment>
<dbReference type="PANTHER" id="PTHR11365:SF23">
    <property type="entry name" value="HYPOTHETICAL 5-OXOPROLINASE (EUROFUNG)-RELATED"/>
    <property type="match status" value="1"/>
</dbReference>
<dbReference type="InterPro" id="IPR045079">
    <property type="entry name" value="Oxoprolinase-like"/>
</dbReference>
<dbReference type="InterPro" id="IPR003692">
    <property type="entry name" value="Hydantoinase_B"/>
</dbReference>
<dbReference type="GO" id="GO:0017168">
    <property type="term" value="F:5-oxoprolinase (ATP-hydrolyzing) activity"/>
    <property type="evidence" value="ECO:0007669"/>
    <property type="project" value="TreeGrafter"/>
</dbReference>
<dbReference type="InParanoid" id="A0A4R2PD60"/>
<name>A0A4R2PD60_RHOSA</name>